<evidence type="ECO:0000313" key="2">
    <source>
        <dbReference type="Proteomes" id="UP001054945"/>
    </source>
</evidence>
<name>A0AAV4SE55_CAEEX</name>
<accession>A0AAV4SE55</accession>
<gene>
    <name evidence="1" type="ORF">CEXT_536461</name>
</gene>
<sequence>MVDQKIPIRKLSSGNKWRGRQQQWHGLGPLRLGEIHPHDGIGVRLRGRVQPLDIRAPAAGERGLDRNPRSQWQWLLEGRRKDGEEGLFPAACIQEMTIRCATPCRREDA</sequence>
<proteinExistence type="predicted"/>
<protein>
    <submittedName>
        <fullName evidence="1">Uncharacterized protein</fullName>
    </submittedName>
</protein>
<dbReference type="EMBL" id="BPLR01009440">
    <property type="protein sequence ID" value="GIY31975.1"/>
    <property type="molecule type" value="Genomic_DNA"/>
</dbReference>
<comment type="caution">
    <text evidence="1">The sequence shown here is derived from an EMBL/GenBank/DDBJ whole genome shotgun (WGS) entry which is preliminary data.</text>
</comment>
<reference evidence="1 2" key="1">
    <citation type="submission" date="2021-06" db="EMBL/GenBank/DDBJ databases">
        <title>Caerostris extrusa draft genome.</title>
        <authorList>
            <person name="Kono N."/>
            <person name="Arakawa K."/>
        </authorList>
    </citation>
    <scope>NUCLEOTIDE SEQUENCE [LARGE SCALE GENOMIC DNA]</scope>
</reference>
<evidence type="ECO:0000313" key="1">
    <source>
        <dbReference type="EMBL" id="GIY31975.1"/>
    </source>
</evidence>
<dbReference type="Proteomes" id="UP001054945">
    <property type="component" value="Unassembled WGS sequence"/>
</dbReference>
<organism evidence="1 2">
    <name type="scientific">Caerostris extrusa</name>
    <name type="common">Bark spider</name>
    <name type="synonym">Caerostris bankana</name>
    <dbReference type="NCBI Taxonomy" id="172846"/>
    <lineage>
        <taxon>Eukaryota</taxon>
        <taxon>Metazoa</taxon>
        <taxon>Ecdysozoa</taxon>
        <taxon>Arthropoda</taxon>
        <taxon>Chelicerata</taxon>
        <taxon>Arachnida</taxon>
        <taxon>Araneae</taxon>
        <taxon>Araneomorphae</taxon>
        <taxon>Entelegynae</taxon>
        <taxon>Araneoidea</taxon>
        <taxon>Araneidae</taxon>
        <taxon>Caerostris</taxon>
    </lineage>
</organism>
<dbReference type="AlphaFoldDB" id="A0AAV4SE55"/>
<keyword evidence="2" id="KW-1185">Reference proteome</keyword>